<comment type="caution">
    <text evidence="1">The sequence shown here is derived from an EMBL/GenBank/DDBJ whole genome shotgun (WGS) entry which is preliminary data.</text>
</comment>
<dbReference type="Proteomes" id="UP000189835">
    <property type="component" value="Unassembled WGS sequence"/>
</dbReference>
<protein>
    <recommendedName>
        <fullName evidence="3">DUF2281 domain-containing protein</fullName>
    </recommendedName>
</protein>
<gene>
    <name evidence="1" type="ORF">B1L04_09615</name>
</gene>
<reference evidence="1 2" key="1">
    <citation type="submission" date="2017-02" db="EMBL/GenBank/DDBJ databases">
        <title>Genome sequence of Microcystis aeruginosa KW.</title>
        <authorList>
            <person name="Oh H.-M."/>
            <person name="Ahn C.-Y."/>
            <person name="Jeong H."/>
            <person name="Srivastava A."/>
            <person name="Lee H.-G."/>
            <person name="Kang S.-R."/>
        </authorList>
    </citation>
    <scope>NUCLEOTIDE SEQUENCE [LARGE SCALE GENOMIC DNA]</scope>
    <source>
        <strain evidence="1 2">KW</strain>
    </source>
</reference>
<dbReference type="AlphaFoldDB" id="A0A1V4BXX5"/>
<name>A0A1V4BXX5_MICAE</name>
<dbReference type="RefSeq" id="WP_002763578.1">
    <property type="nucleotide sequence ID" value="NZ_MVGR01000003.1"/>
</dbReference>
<evidence type="ECO:0000313" key="1">
    <source>
        <dbReference type="EMBL" id="OPF19530.1"/>
    </source>
</evidence>
<evidence type="ECO:0000313" key="2">
    <source>
        <dbReference type="Proteomes" id="UP000189835"/>
    </source>
</evidence>
<dbReference type="EMBL" id="MVGR01000003">
    <property type="protein sequence ID" value="OPF19530.1"/>
    <property type="molecule type" value="Genomic_DNA"/>
</dbReference>
<sequence>MIVSLQEAQAKLPELIYNLKPGEELLITDNNLPLAKLIGQTPTSPQRPGPGLCKGMITIVADDEEHLQDFAEYLH</sequence>
<proteinExistence type="predicted"/>
<accession>A0A1V4BXX5</accession>
<organism evidence="1 2">
    <name type="scientific">Microcystis aeruginosa KW</name>
    <dbReference type="NCBI Taxonomy" id="1960155"/>
    <lineage>
        <taxon>Bacteria</taxon>
        <taxon>Bacillati</taxon>
        <taxon>Cyanobacteriota</taxon>
        <taxon>Cyanophyceae</taxon>
        <taxon>Oscillatoriophycideae</taxon>
        <taxon>Chroococcales</taxon>
        <taxon>Microcystaceae</taxon>
        <taxon>Microcystis</taxon>
    </lineage>
</organism>
<evidence type="ECO:0008006" key="3">
    <source>
        <dbReference type="Google" id="ProtNLM"/>
    </source>
</evidence>